<gene>
    <name evidence="7" type="ORF">JJB07_16665</name>
</gene>
<evidence type="ECO:0000256" key="5">
    <source>
        <dbReference type="SAM" id="Phobius"/>
    </source>
</evidence>
<keyword evidence="8" id="KW-1185">Reference proteome</keyword>
<dbReference type="InterPro" id="IPR010652">
    <property type="entry name" value="DUF1232"/>
</dbReference>
<feature type="domain" description="DUF1232" evidence="6">
    <location>
        <begin position="51"/>
        <end position="86"/>
    </location>
</feature>
<evidence type="ECO:0000313" key="7">
    <source>
        <dbReference type="EMBL" id="MBL0388248.1"/>
    </source>
</evidence>
<evidence type="ECO:0000256" key="3">
    <source>
        <dbReference type="ARBA" id="ARBA00022989"/>
    </source>
</evidence>
<dbReference type="PIRSF" id="PIRSF031804">
    <property type="entry name" value="UCP031804"/>
    <property type="match status" value="1"/>
</dbReference>
<keyword evidence="3 5" id="KW-1133">Transmembrane helix</keyword>
<feature type="transmembrane region" description="Helical" evidence="5">
    <location>
        <begin position="23"/>
        <end position="41"/>
    </location>
</feature>
<dbReference type="RefSeq" id="WP_201637019.1">
    <property type="nucleotide sequence ID" value="NZ_JAEQNB010000005.1"/>
</dbReference>
<evidence type="ECO:0000256" key="2">
    <source>
        <dbReference type="ARBA" id="ARBA00022692"/>
    </source>
</evidence>
<dbReference type="EMBL" id="JAEQNB010000005">
    <property type="protein sequence ID" value="MBL0388248.1"/>
    <property type="molecule type" value="Genomic_DNA"/>
</dbReference>
<keyword evidence="4 5" id="KW-0472">Membrane</keyword>
<evidence type="ECO:0000256" key="4">
    <source>
        <dbReference type="ARBA" id="ARBA00023136"/>
    </source>
</evidence>
<sequence>MEDYSKYQSEFSDDSFWEKVKKVAKKVGAKGIYAALLLYFAMLSPNTPMKAKAVIAGALGYFIFPIDLIPDIIPAVGYTDDFGALMSALALVAMYIDADCKSKAREKLRNWFGNDIDAELDDVDNKVA</sequence>
<accession>A0ABS1JDC3</accession>
<proteinExistence type="predicted"/>
<evidence type="ECO:0000259" key="6">
    <source>
        <dbReference type="Pfam" id="PF06803"/>
    </source>
</evidence>
<dbReference type="InterPro" id="IPR016983">
    <property type="entry name" value="UCP031804"/>
</dbReference>
<keyword evidence="2 5" id="KW-0812">Transmembrane</keyword>
<name>A0ABS1JDC3_9BACL</name>
<evidence type="ECO:0000256" key="1">
    <source>
        <dbReference type="ARBA" id="ARBA00004127"/>
    </source>
</evidence>
<reference evidence="7 8" key="1">
    <citation type="submission" date="2021-01" db="EMBL/GenBank/DDBJ databases">
        <title>Tumebacillus sp. strain ITR2 16S ribosomal RNA gene Genome sequencing and assembly.</title>
        <authorList>
            <person name="Kang M."/>
        </authorList>
    </citation>
    <scope>NUCLEOTIDE SEQUENCE [LARGE SCALE GENOMIC DNA]</scope>
    <source>
        <strain evidence="7 8">ITR2</strain>
    </source>
</reference>
<comment type="subcellular location">
    <subcellularLocation>
        <location evidence="1">Endomembrane system</location>
        <topology evidence="1">Multi-pass membrane protein</topology>
    </subcellularLocation>
</comment>
<organism evidence="7 8">
    <name type="scientific">Tumebacillus amylolyticus</name>
    <dbReference type="NCBI Taxonomy" id="2801339"/>
    <lineage>
        <taxon>Bacteria</taxon>
        <taxon>Bacillati</taxon>
        <taxon>Bacillota</taxon>
        <taxon>Bacilli</taxon>
        <taxon>Bacillales</taxon>
        <taxon>Alicyclobacillaceae</taxon>
        <taxon>Tumebacillus</taxon>
    </lineage>
</organism>
<evidence type="ECO:0000313" key="8">
    <source>
        <dbReference type="Proteomes" id="UP000602284"/>
    </source>
</evidence>
<protein>
    <submittedName>
        <fullName evidence="7">DUF1232 domain-containing protein</fullName>
    </submittedName>
</protein>
<feature type="transmembrane region" description="Helical" evidence="5">
    <location>
        <begin position="53"/>
        <end position="76"/>
    </location>
</feature>
<dbReference type="Pfam" id="PF06803">
    <property type="entry name" value="DUF1232"/>
    <property type="match status" value="1"/>
</dbReference>
<comment type="caution">
    <text evidence="7">The sequence shown here is derived from an EMBL/GenBank/DDBJ whole genome shotgun (WGS) entry which is preliminary data.</text>
</comment>
<dbReference type="Proteomes" id="UP000602284">
    <property type="component" value="Unassembled WGS sequence"/>
</dbReference>